<dbReference type="Proteomes" id="UP000009011">
    <property type="component" value="Chromosome"/>
</dbReference>
<evidence type="ECO:0000256" key="1">
    <source>
        <dbReference type="ARBA" id="ARBA00005417"/>
    </source>
</evidence>
<dbReference type="PANTHER" id="PTHR42711:SF5">
    <property type="entry name" value="ABC TRANSPORTER ATP-BINDING PROTEIN NATA"/>
    <property type="match status" value="1"/>
</dbReference>
<keyword evidence="3" id="KW-0536">Nodulation</keyword>
<evidence type="ECO:0000256" key="2">
    <source>
        <dbReference type="ARBA" id="ARBA00022448"/>
    </source>
</evidence>
<dbReference type="InterPro" id="IPR017871">
    <property type="entry name" value="ABC_transporter-like_CS"/>
</dbReference>
<dbReference type="EMBL" id="CP003557">
    <property type="protein sequence ID" value="AFN74182.1"/>
    <property type="molecule type" value="Genomic_DNA"/>
</dbReference>
<dbReference type="RefSeq" id="WP_014855618.1">
    <property type="nucleotide sequence ID" value="NC_018178.1"/>
</dbReference>
<dbReference type="KEGG" id="mro:MROS_0941"/>
<feature type="domain" description="ABC transporter" evidence="6">
    <location>
        <begin position="5"/>
        <end position="232"/>
    </location>
</feature>
<evidence type="ECO:0000256" key="4">
    <source>
        <dbReference type="ARBA" id="ARBA00022741"/>
    </source>
</evidence>
<dbReference type="PANTHER" id="PTHR42711">
    <property type="entry name" value="ABC TRANSPORTER ATP-BINDING PROTEIN"/>
    <property type="match status" value="1"/>
</dbReference>
<accession>I6YUE7</accession>
<dbReference type="Pfam" id="PF00005">
    <property type="entry name" value="ABC_tran"/>
    <property type="match status" value="1"/>
</dbReference>
<protein>
    <submittedName>
        <fullName evidence="7">ABC-type transport system ATPase component</fullName>
    </submittedName>
</protein>
<dbReference type="AlphaFoldDB" id="I6YUE7"/>
<keyword evidence="8" id="KW-1185">Reference proteome</keyword>
<dbReference type="InterPro" id="IPR027417">
    <property type="entry name" value="P-loop_NTPase"/>
</dbReference>
<dbReference type="CDD" id="cd03230">
    <property type="entry name" value="ABC_DR_subfamily_A"/>
    <property type="match status" value="1"/>
</dbReference>
<gene>
    <name evidence="7" type="ordered locus">MROS_0941</name>
</gene>
<dbReference type="SUPFAM" id="SSF52540">
    <property type="entry name" value="P-loop containing nucleoside triphosphate hydrolases"/>
    <property type="match status" value="1"/>
</dbReference>
<evidence type="ECO:0000259" key="6">
    <source>
        <dbReference type="PROSITE" id="PS50893"/>
    </source>
</evidence>
<reference evidence="7 8" key="1">
    <citation type="journal article" date="2013" name="PLoS ONE">
        <title>Genomic analysis of Melioribacter roseus, facultatively anaerobic organotrophic bacterium representing a novel deep lineage within Bacteriodetes/Chlorobi group.</title>
        <authorList>
            <person name="Kadnikov V.V."/>
            <person name="Mardanov A.V."/>
            <person name="Podosokorskaya O.A."/>
            <person name="Gavrilov S.N."/>
            <person name="Kublanov I.V."/>
            <person name="Beletsky A.V."/>
            <person name="Bonch-Osmolovskaya E.A."/>
            <person name="Ravin N.V."/>
        </authorList>
    </citation>
    <scope>NUCLEOTIDE SEQUENCE [LARGE SCALE GENOMIC DNA]</scope>
    <source>
        <strain evidence="8">JCM 17771 / P3M-2</strain>
    </source>
</reference>
<dbReference type="GO" id="GO:0005524">
    <property type="term" value="F:ATP binding"/>
    <property type="evidence" value="ECO:0007669"/>
    <property type="project" value="UniProtKB-KW"/>
</dbReference>
<evidence type="ECO:0000313" key="7">
    <source>
        <dbReference type="EMBL" id="AFN74182.1"/>
    </source>
</evidence>
<dbReference type="STRING" id="1191523.MROS_0941"/>
<evidence type="ECO:0000256" key="3">
    <source>
        <dbReference type="ARBA" id="ARBA00022458"/>
    </source>
</evidence>
<dbReference type="eggNOG" id="COG1131">
    <property type="taxonomic scope" value="Bacteria"/>
</dbReference>
<dbReference type="InterPro" id="IPR050763">
    <property type="entry name" value="ABC_transporter_ATP-binding"/>
</dbReference>
<dbReference type="PROSITE" id="PS50893">
    <property type="entry name" value="ABC_TRANSPORTER_2"/>
    <property type="match status" value="1"/>
</dbReference>
<organism evidence="7 8">
    <name type="scientific">Melioribacter roseus (strain DSM 23840 / JCM 17771 / VKM B-2668 / P3M-2)</name>
    <dbReference type="NCBI Taxonomy" id="1191523"/>
    <lineage>
        <taxon>Bacteria</taxon>
        <taxon>Pseudomonadati</taxon>
        <taxon>Ignavibacteriota</taxon>
        <taxon>Ignavibacteria</taxon>
        <taxon>Ignavibacteriales</taxon>
        <taxon>Melioribacteraceae</taxon>
        <taxon>Melioribacter</taxon>
    </lineage>
</organism>
<comment type="similarity">
    <text evidence="1">Belongs to the ABC transporter superfamily.</text>
</comment>
<evidence type="ECO:0000256" key="5">
    <source>
        <dbReference type="ARBA" id="ARBA00022840"/>
    </source>
</evidence>
<dbReference type="HOGENOM" id="CLU_000604_1_2_10"/>
<dbReference type="GO" id="GO:0016887">
    <property type="term" value="F:ATP hydrolysis activity"/>
    <property type="evidence" value="ECO:0007669"/>
    <property type="project" value="InterPro"/>
</dbReference>
<dbReference type="SMART" id="SM00382">
    <property type="entry name" value="AAA"/>
    <property type="match status" value="1"/>
</dbReference>
<proteinExistence type="inferred from homology"/>
<sequence>MKNIIEINNLRRKYGEIEALRGISLSVNKGEMFGFVGPDGAGKTTAIRIMCGLLNPNEGTVRLFEEDITENRNAIQKRIGYLSQKFSLYGDLTVDENIEFFAEIHNVSDYKKRRDELLEFTRLKPFRKRLAEKLSGGMKQKLALACSLIHKPEILFLDEPTTGVDPVSRRDFWKILADLIKDKITIVMATPYLDEAERCSRVAMFNNGEIIACDTPDNIKRSIGMTSLEIVCKPIKNAYDLLLSEINNDIQLFGDRINILIRNKDEVESILKILNSGNIEVADKRLTEPSIENVFMYLIKQRK</sequence>
<keyword evidence="4" id="KW-0547">Nucleotide-binding</keyword>
<evidence type="ECO:0000313" key="8">
    <source>
        <dbReference type="Proteomes" id="UP000009011"/>
    </source>
</evidence>
<keyword evidence="5" id="KW-0067">ATP-binding</keyword>
<keyword evidence="2" id="KW-0813">Transport</keyword>
<dbReference type="OrthoDB" id="9780828at2"/>
<dbReference type="PROSITE" id="PS00211">
    <property type="entry name" value="ABC_TRANSPORTER_1"/>
    <property type="match status" value="1"/>
</dbReference>
<dbReference type="Gene3D" id="3.40.50.300">
    <property type="entry name" value="P-loop containing nucleotide triphosphate hydrolases"/>
    <property type="match status" value="1"/>
</dbReference>
<name>I6YUE7_MELRP</name>
<dbReference type="InterPro" id="IPR003439">
    <property type="entry name" value="ABC_transporter-like_ATP-bd"/>
</dbReference>
<dbReference type="InterPro" id="IPR003593">
    <property type="entry name" value="AAA+_ATPase"/>
</dbReference>